<dbReference type="GO" id="GO:0015627">
    <property type="term" value="C:type II protein secretion system complex"/>
    <property type="evidence" value="ECO:0007669"/>
    <property type="project" value="InterPro"/>
</dbReference>
<keyword evidence="5" id="KW-1185">Reference proteome</keyword>
<feature type="region of interest" description="Disordered" evidence="1">
    <location>
        <begin position="198"/>
        <end position="225"/>
    </location>
</feature>
<accession>A0A127K144</accession>
<evidence type="ECO:0000256" key="2">
    <source>
        <dbReference type="SAM" id="Phobius"/>
    </source>
</evidence>
<name>A0A127K144_9BURK</name>
<feature type="compositionally biased region" description="Pro residues" evidence="1">
    <location>
        <begin position="202"/>
        <end position="219"/>
    </location>
</feature>
<proteinExistence type="predicted"/>
<dbReference type="AlphaFoldDB" id="A0A127K144"/>
<dbReference type="EMBL" id="CP010951">
    <property type="protein sequence ID" value="AMO24802.1"/>
    <property type="molecule type" value="Genomic_DNA"/>
</dbReference>
<dbReference type="InterPro" id="IPR032389">
    <property type="entry name" value="GspB_C"/>
</dbReference>
<dbReference type="Pfam" id="PF16537">
    <property type="entry name" value="T2SSB"/>
    <property type="match status" value="1"/>
</dbReference>
<feature type="compositionally biased region" description="Low complexity" evidence="1">
    <location>
        <begin position="128"/>
        <end position="137"/>
    </location>
</feature>
<dbReference type="PRINTS" id="PR01217">
    <property type="entry name" value="PRICHEXTENSN"/>
</dbReference>
<sequence length="284" mass="28269">MSYILDALRKADAQRERDPARGIHAQAFPAAELSPARRFTGRPAWLAGGAVLAALLLAAGWLAWRGDPVQGTQTAAVSEPAHAPAPAAVAPVVGAGVVPAAAIQPPPAMREEPPRTQLAQVNPEQGRTARGTAAGPTGTPPTPTPAPAAPAAATPPPPPAAPPAPAPAAPAPPPLPAPVSPNTAAPAPVAPAPAVPLIQAAPQPPAPPAPANTPAPPTAGLPGDAPKIAISGGVYSTSPAQRMLIVNGQVFNEGSEIAPGVTVEEIKARTVVLKFKGSRYNIAY</sequence>
<feature type="domain" description="Type II secretion system protein GspB C-terminal" evidence="3">
    <location>
        <begin position="226"/>
        <end position="282"/>
    </location>
</feature>
<feature type="compositionally biased region" description="Pro residues" evidence="1">
    <location>
        <begin position="138"/>
        <end position="179"/>
    </location>
</feature>
<dbReference type="PATRIC" id="fig|94132.3.peg.4214"/>
<dbReference type="OrthoDB" id="5432325at2"/>
<evidence type="ECO:0000259" key="3">
    <source>
        <dbReference type="Pfam" id="PF16537"/>
    </source>
</evidence>
<evidence type="ECO:0000313" key="5">
    <source>
        <dbReference type="Proteomes" id="UP000070433"/>
    </source>
</evidence>
<evidence type="ECO:0000313" key="4">
    <source>
        <dbReference type="EMBL" id="AMO24802.1"/>
    </source>
</evidence>
<organism evidence="4 5">
    <name type="scientific">Ramlibacter tataouinensis</name>
    <dbReference type="NCBI Taxonomy" id="94132"/>
    <lineage>
        <taxon>Bacteria</taxon>
        <taxon>Pseudomonadati</taxon>
        <taxon>Pseudomonadota</taxon>
        <taxon>Betaproteobacteria</taxon>
        <taxon>Burkholderiales</taxon>
        <taxon>Comamonadaceae</taxon>
        <taxon>Ramlibacter</taxon>
    </lineage>
</organism>
<dbReference type="RefSeq" id="WP_061503042.1">
    <property type="nucleotide sequence ID" value="NZ_CP010951.1"/>
</dbReference>
<feature type="transmembrane region" description="Helical" evidence="2">
    <location>
        <begin position="44"/>
        <end position="64"/>
    </location>
</feature>
<protein>
    <recommendedName>
        <fullName evidence="3">Type II secretion system protein GspB C-terminal domain-containing protein</fullName>
    </recommendedName>
</protein>
<dbReference type="Proteomes" id="UP000070433">
    <property type="component" value="Chromosome"/>
</dbReference>
<feature type="region of interest" description="Disordered" evidence="1">
    <location>
        <begin position="120"/>
        <end position="183"/>
    </location>
</feature>
<keyword evidence="2" id="KW-1133">Transmembrane helix</keyword>
<evidence type="ECO:0000256" key="1">
    <source>
        <dbReference type="SAM" id="MobiDB-lite"/>
    </source>
</evidence>
<reference evidence="4 5" key="1">
    <citation type="journal article" date="2014" name="Int. J. Syst. Evol. Microbiol.">
        <title>Ramlibacter solisilvae sp. nov., isolated from forest soil, and emended description of the genus Ramlibacter.</title>
        <authorList>
            <person name="Lee H.J."/>
            <person name="Lee S.H."/>
            <person name="Lee S.S."/>
            <person name="Lee J.S."/>
            <person name="Kim Y."/>
            <person name="Kim S.C."/>
            <person name="Jeon C.O."/>
        </authorList>
    </citation>
    <scope>NUCLEOTIDE SEQUENCE [LARGE SCALE GENOMIC DNA]</scope>
    <source>
        <strain evidence="4 5">5-10</strain>
    </source>
</reference>
<keyword evidence="2" id="KW-0812">Transmembrane</keyword>
<keyword evidence="2" id="KW-0472">Membrane</keyword>
<gene>
    <name evidence="4" type="ORF">UC35_20655</name>
</gene>